<evidence type="ECO:0000259" key="2">
    <source>
        <dbReference type="Pfam" id="PF11997"/>
    </source>
</evidence>
<evidence type="ECO:0000259" key="1">
    <source>
        <dbReference type="Pfam" id="PF00534"/>
    </source>
</evidence>
<sequence>MVEFRGSGMYKRPTVTVVTEATYPVALGGVTTWVQRLIKYSPDVVFNVLCMTGPERTEPVVEIPANVRDVVIQEIVPKGNKLRRWLDRITPTHRLRWSTAAKTLRATFERMVEGEPLSEPMLKELWKVSKSPTSVLASSTMYELARYVHYLASQYEDKCENNPFSDVFWVAVNIASFVLGAAAGARRLPNCDVAHAQNSGVCGFLCSVAKAVRNVPFIITEHGILLRELDTRLEGYGRTTRELFKECFRSMMLTSYEQCEEIIEISDYHAELALEQGAPEDKIKVVYSGIETWKYSPGDLERKYNEPEVLEVGTITRIERVKGIDVLIEIAARTVEHIGNVVFHVVGPVEDEAYYEECRKLVKEYGLEDIVRFHGPCTPDEVVKWLRRFHIFLLPSRSEGLPMALLEAMSCGCPVVASEVGAVPYIVDRNFGRTFRSEDADEAARHLVRLLYDPELMFEMAHHATKRAKQYDVMRMCHDYFREYCKYARGD</sequence>
<dbReference type="KEGG" id="mka:MK1083"/>
<dbReference type="STRING" id="190192.MK1083"/>
<protein>
    <submittedName>
        <fullName evidence="3">Predicted glycosyltransferase</fullName>
    </submittedName>
</protein>
<organism evidence="3 4">
    <name type="scientific">Methanopyrus kandleri (strain AV19 / DSM 6324 / JCM 9639 / NBRC 100938)</name>
    <dbReference type="NCBI Taxonomy" id="190192"/>
    <lineage>
        <taxon>Archaea</taxon>
        <taxon>Methanobacteriati</taxon>
        <taxon>Methanobacteriota</taxon>
        <taxon>Methanomada group</taxon>
        <taxon>Methanopyri</taxon>
        <taxon>Methanopyrales</taxon>
        <taxon>Methanopyraceae</taxon>
        <taxon>Methanopyrus</taxon>
    </lineage>
</organism>
<proteinExistence type="predicted"/>
<dbReference type="PANTHER" id="PTHR12526:SF630">
    <property type="entry name" value="GLYCOSYLTRANSFERASE"/>
    <property type="match status" value="1"/>
</dbReference>
<keyword evidence="4" id="KW-1185">Reference proteome</keyword>
<dbReference type="FunCoup" id="Q8TWF2">
    <property type="interactions" value="76"/>
</dbReference>
<accession>Q8TWF2</accession>
<reference evidence="3 4" key="1">
    <citation type="journal article" date="2002" name="Proc. Natl. Acad. Sci. U.S.A.">
        <title>The complete genome of hyperthermophile Methanopyrus kandleri AV19 and monophyly of archaeal methanogens.</title>
        <authorList>
            <person name="Slesarev A.I."/>
            <person name="Mezhevaya K.V."/>
            <person name="Makarova K.S."/>
            <person name="Polushin N.N."/>
            <person name="Shcherbinina O.V."/>
            <person name="Shakhova V.V."/>
            <person name="Belova G.I."/>
            <person name="Aravind L."/>
            <person name="Natale D.A."/>
            <person name="Rogozin I.B."/>
            <person name="Tatusov R.L."/>
            <person name="Wolf Y.I."/>
            <person name="Stetter K.O."/>
            <person name="Malykh A.G."/>
            <person name="Koonin E.V."/>
            <person name="Kozyavkin S.A."/>
        </authorList>
    </citation>
    <scope>NUCLEOTIDE SEQUENCE [LARGE SCALE GENOMIC DNA]</scope>
    <source>
        <strain evidence="4">AV19 / DSM 6324 / JCM 9639 / NBRC 100938</strain>
    </source>
</reference>
<dbReference type="InParanoid" id="Q8TWF2"/>
<evidence type="ECO:0000313" key="4">
    <source>
        <dbReference type="Proteomes" id="UP000001826"/>
    </source>
</evidence>
<dbReference type="EMBL" id="AE009439">
    <property type="protein sequence ID" value="AAM02296.1"/>
    <property type="molecule type" value="Genomic_DNA"/>
</dbReference>
<dbReference type="EnsemblBacteria" id="AAM02296">
    <property type="protein sequence ID" value="AAM02296"/>
    <property type="gene ID" value="MK1083"/>
</dbReference>
<dbReference type="InterPro" id="IPR047691">
    <property type="entry name" value="PelF-like"/>
</dbReference>
<dbReference type="Proteomes" id="UP000001826">
    <property type="component" value="Chromosome"/>
</dbReference>
<dbReference type="HOGENOM" id="CLU_009583_32_0_2"/>
<dbReference type="SUPFAM" id="SSF53756">
    <property type="entry name" value="UDP-Glycosyltransferase/glycogen phosphorylase"/>
    <property type="match status" value="1"/>
</dbReference>
<dbReference type="NCBIfam" id="NF038011">
    <property type="entry name" value="PelF"/>
    <property type="match status" value="1"/>
</dbReference>
<gene>
    <name evidence="3" type="ordered locus">MK1083</name>
</gene>
<name>Q8TWF2_METKA</name>
<dbReference type="Gene3D" id="3.40.50.2000">
    <property type="entry name" value="Glycogen Phosphorylase B"/>
    <property type="match status" value="2"/>
</dbReference>
<dbReference type="Pfam" id="PF11997">
    <property type="entry name" value="DUF3492"/>
    <property type="match status" value="1"/>
</dbReference>
<dbReference type="InterPro" id="IPR022622">
    <property type="entry name" value="DUF3492"/>
</dbReference>
<feature type="domain" description="DUF3492" evidence="2">
    <location>
        <begin position="14"/>
        <end position="281"/>
    </location>
</feature>
<dbReference type="Pfam" id="PF00534">
    <property type="entry name" value="Glycos_transf_1"/>
    <property type="match status" value="1"/>
</dbReference>
<dbReference type="CAZy" id="GT4">
    <property type="family name" value="Glycosyltransferase Family 4"/>
</dbReference>
<dbReference type="GO" id="GO:0016757">
    <property type="term" value="F:glycosyltransferase activity"/>
    <property type="evidence" value="ECO:0007669"/>
    <property type="project" value="InterPro"/>
</dbReference>
<dbReference type="AlphaFoldDB" id="Q8TWF2"/>
<dbReference type="InterPro" id="IPR001296">
    <property type="entry name" value="Glyco_trans_1"/>
</dbReference>
<dbReference type="PaxDb" id="190192-MK1083"/>
<evidence type="ECO:0000313" key="3">
    <source>
        <dbReference type="EMBL" id="AAM02296.1"/>
    </source>
</evidence>
<dbReference type="PANTHER" id="PTHR12526">
    <property type="entry name" value="GLYCOSYLTRANSFERASE"/>
    <property type="match status" value="1"/>
</dbReference>
<feature type="domain" description="Glycosyl transferase family 1" evidence="1">
    <location>
        <begin position="311"/>
        <end position="469"/>
    </location>
</feature>